<comment type="subcellular location">
    <subcellularLocation>
        <location evidence="1">Membrane</location>
        <topology evidence="1">Multi-pass membrane protein</topology>
    </subcellularLocation>
</comment>
<dbReference type="PANTHER" id="PTHR10582">
    <property type="entry name" value="TRANSIENT RECEPTOR POTENTIAL ION CHANNEL PROTEIN"/>
    <property type="match status" value="1"/>
</dbReference>
<dbReference type="GO" id="GO:0098703">
    <property type="term" value="P:calcium ion import across plasma membrane"/>
    <property type="evidence" value="ECO:0007669"/>
    <property type="project" value="TreeGrafter"/>
</dbReference>
<keyword evidence="2 6" id="KW-0812">Transmembrane</keyword>
<accession>A0A9N8ZE78</accession>
<dbReference type="OrthoDB" id="310870at2759"/>
<evidence type="ECO:0000313" key="8">
    <source>
        <dbReference type="EMBL" id="CAG8487684.1"/>
    </source>
</evidence>
<keyword evidence="5 6" id="KW-0472">Membrane</keyword>
<keyword evidence="4 6" id="KW-1133">Transmembrane helix</keyword>
<evidence type="ECO:0000256" key="3">
    <source>
        <dbReference type="ARBA" id="ARBA00022737"/>
    </source>
</evidence>
<evidence type="ECO:0000256" key="5">
    <source>
        <dbReference type="ARBA" id="ARBA00023136"/>
    </source>
</evidence>
<gene>
    <name evidence="8" type="ORF">AMORRO_LOCUS2624</name>
</gene>
<evidence type="ECO:0000313" key="9">
    <source>
        <dbReference type="Proteomes" id="UP000789342"/>
    </source>
</evidence>
<organism evidence="8 9">
    <name type="scientific">Acaulospora morrowiae</name>
    <dbReference type="NCBI Taxonomy" id="94023"/>
    <lineage>
        <taxon>Eukaryota</taxon>
        <taxon>Fungi</taxon>
        <taxon>Fungi incertae sedis</taxon>
        <taxon>Mucoromycota</taxon>
        <taxon>Glomeromycotina</taxon>
        <taxon>Glomeromycetes</taxon>
        <taxon>Diversisporales</taxon>
        <taxon>Acaulosporaceae</taxon>
        <taxon>Acaulospora</taxon>
    </lineage>
</organism>
<dbReference type="SUPFAM" id="SSF81324">
    <property type="entry name" value="Voltage-gated potassium channels"/>
    <property type="match status" value="1"/>
</dbReference>
<keyword evidence="9" id="KW-1185">Reference proteome</keyword>
<evidence type="ECO:0000259" key="7">
    <source>
        <dbReference type="Pfam" id="PF00520"/>
    </source>
</evidence>
<evidence type="ECO:0000256" key="6">
    <source>
        <dbReference type="SAM" id="Phobius"/>
    </source>
</evidence>
<evidence type="ECO:0000256" key="2">
    <source>
        <dbReference type="ARBA" id="ARBA00022692"/>
    </source>
</evidence>
<proteinExistence type="predicted"/>
<sequence>MSSNPSYAIEVDFGFFPSSKILRFRIFQTFGIPIFTVYKIFKSVWFIILIIWIIVFSFAHIFHILLRDSENTNYKDFGSSLYSVYFILIGQYDSVTNEKTQNRLIISLLIIFSFSTTIVLLNVLIAAMTDVVNETKTTGRHVWLKQRAEIIAEIEMFTMSQSQRERKDYFPSLIYYHANPDSVKVDEKKTTEK</sequence>
<dbReference type="InterPro" id="IPR024862">
    <property type="entry name" value="TRPV"/>
</dbReference>
<comment type="caution">
    <text evidence="8">The sequence shown here is derived from an EMBL/GenBank/DDBJ whole genome shotgun (WGS) entry which is preliminary data.</text>
</comment>
<name>A0A9N8ZE78_9GLOM</name>
<dbReference type="GO" id="GO:0005886">
    <property type="term" value="C:plasma membrane"/>
    <property type="evidence" value="ECO:0007669"/>
    <property type="project" value="TreeGrafter"/>
</dbReference>
<feature type="domain" description="Ion transport" evidence="7">
    <location>
        <begin position="24"/>
        <end position="137"/>
    </location>
</feature>
<dbReference type="Gene3D" id="1.10.287.70">
    <property type="match status" value="1"/>
</dbReference>
<feature type="transmembrane region" description="Helical" evidence="6">
    <location>
        <begin position="104"/>
        <end position="127"/>
    </location>
</feature>
<dbReference type="EMBL" id="CAJVPV010001137">
    <property type="protein sequence ID" value="CAG8487684.1"/>
    <property type="molecule type" value="Genomic_DNA"/>
</dbReference>
<evidence type="ECO:0000256" key="1">
    <source>
        <dbReference type="ARBA" id="ARBA00004141"/>
    </source>
</evidence>
<dbReference type="AlphaFoldDB" id="A0A9N8ZE78"/>
<dbReference type="GO" id="GO:0005216">
    <property type="term" value="F:monoatomic ion channel activity"/>
    <property type="evidence" value="ECO:0007669"/>
    <property type="project" value="InterPro"/>
</dbReference>
<dbReference type="PANTHER" id="PTHR10582:SF2">
    <property type="entry name" value="INACTIVE"/>
    <property type="match status" value="1"/>
</dbReference>
<feature type="transmembrane region" description="Helical" evidence="6">
    <location>
        <begin position="44"/>
        <end position="66"/>
    </location>
</feature>
<dbReference type="Pfam" id="PF00520">
    <property type="entry name" value="Ion_trans"/>
    <property type="match status" value="1"/>
</dbReference>
<dbReference type="InterPro" id="IPR005821">
    <property type="entry name" value="Ion_trans_dom"/>
</dbReference>
<keyword evidence="3" id="KW-0677">Repeat</keyword>
<reference evidence="8" key="1">
    <citation type="submission" date="2021-06" db="EMBL/GenBank/DDBJ databases">
        <authorList>
            <person name="Kallberg Y."/>
            <person name="Tangrot J."/>
            <person name="Rosling A."/>
        </authorList>
    </citation>
    <scope>NUCLEOTIDE SEQUENCE</scope>
    <source>
        <strain evidence="8">CL551</strain>
    </source>
</reference>
<dbReference type="Proteomes" id="UP000789342">
    <property type="component" value="Unassembled WGS sequence"/>
</dbReference>
<protein>
    <submittedName>
        <fullName evidence="8">795_t:CDS:1</fullName>
    </submittedName>
</protein>
<evidence type="ECO:0000256" key="4">
    <source>
        <dbReference type="ARBA" id="ARBA00022989"/>
    </source>
</evidence>